<proteinExistence type="inferred from homology"/>
<feature type="domain" description="Glycosyl transferase family 28 C-terminal" evidence="12">
    <location>
        <begin position="190"/>
        <end position="351"/>
    </location>
</feature>
<dbReference type="eggNOG" id="COG0707">
    <property type="taxonomic scope" value="Bacteria"/>
</dbReference>
<dbReference type="HOGENOM" id="CLU_037404_0_1_10"/>
<comment type="function">
    <text evidence="10">Cell wall formation. Catalyzes the transfer of a GlcNAc subunit on undecaprenyl-pyrophosphoryl-MurNAc-pentapeptide (lipid intermediate I) to form undecaprenyl-pyrophosphoryl-MurNAc-(pentapeptide)GlcNAc (lipid intermediate II).</text>
</comment>
<evidence type="ECO:0000256" key="7">
    <source>
        <dbReference type="ARBA" id="ARBA00023136"/>
    </source>
</evidence>
<comment type="caution">
    <text evidence="10">Lacks conserved residue(s) required for the propagation of feature annotation.</text>
</comment>
<evidence type="ECO:0000256" key="1">
    <source>
        <dbReference type="ARBA" id="ARBA00022475"/>
    </source>
</evidence>
<evidence type="ECO:0000256" key="6">
    <source>
        <dbReference type="ARBA" id="ARBA00022984"/>
    </source>
</evidence>
<keyword evidence="9 10" id="KW-0961">Cell wall biogenesis/degradation</keyword>
<comment type="subcellular location">
    <subcellularLocation>
        <location evidence="10">Cell inner membrane</location>
        <topology evidence="10">Peripheral membrane protein</topology>
        <orientation evidence="10">Cytoplasmic side</orientation>
    </subcellularLocation>
</comment>
<keyword evidence="7 10" id="KW-0472">Membrane</keyword>
<evidence type="ECO:0000256" key="2">
    <source>
        <dbReference type="ARBA" id="ARBA00022618"/>
    </source>
</evidence>
<dbReference type="UniPathway" id="UPA00219"/>
<dbReference type="GO" id="GO:0009252">
    <property type="term" value="P:peptidoglycan biosynthetic process"/>
    <property type="evidence" value="ECO:0007669"/>
    <property type="project" value="UniProtKB-UniRule"/>
</dbReference>
<accession>H6L2G1</accession>
<dbReference type="GO" id="GO:0051301">
    <property type="term" value="P:cell division"/>
    <property type="evidence" value="ECO:0007669"/>
    <property type="project" value="UniProtKB-KW"/>
</dbReference>
<dbReference type="Pfam" id="PF04101">
    <property type="entry name" value="Glyco_tran_28_C"/>
    <property type="match status" value="1"/>
</dbReference>
<comment type="similarity">
    <text evidence="10">Belongs to the glycosyltransferase 28 family. MurG subfamily.</text>
</comment>
<keyword evidence="3 10" id="KW-0328">Glycosyltransferase</keyword>
<feature type="binding site" evidence="10">
    <location>
        <position position="249"/>
    </location>
    <ligand>
        <name>UDP-N-acetyl-alpha-D-glucosamine</name>
        <dbReference type="ChEBI" id="CHEBI:57705"/>
    </ligand>
</feature>
<evidence type="ECO:0000313" key="13">
    <source>
        <dbReference type="EMBL" id="AFC23619.1"/>
    </source>
</evidence>
<dbReference type="SUPFAM" id="SSF53756">
    <property type="entry name" value="UDP-Glycosyltransferase/glycogen phosphorylase"/>
    <property type="match status" value="1"/>
</dbReference>
<dbReference type="GO" id="GO:0008360">
    <property type="term" value="P:regulation of cell shape"/>
    <property type="evidence" value="ECO:0007669"/>
    <property type="project" value="UniProtKB-KW"/>
</dbReference>
<keyword evidence="6 10" id="KW-0573">Peptidoglycan synthesis</keyword>
<dbReference type="RefSeq" id="WP_015691270.1">
    <property type="nucleotide sequence ID" value="NC_016940.1"/>
</dbReference>
<dbReference type="InterPro" id="IPR007235">
    <property type="entry name" value="Glyco_trans_28_C"/>
</dbReference>
<gene>
    <name evidence="10 13" type="primary">murG</name>
    <name evidence="13" type="ordered locus">SGRA_0883</name>
</gene>
<dbReference type="EC" id="2.4.1.227" evidence="10"/>
<dbReference type="NCBIfam" id="TIGR01133">
    <property type="entry name" value="murG"/>
    <property type="match status" value="1"/>
</dbReference>
<dbReference type="GO" id="GO:0071555">
    <property type="term" value="P:cell wall organization"/>
    <property type="evidence" value="ECO:0007669"/>
    <property type="project" value="UniProtKB-KW"/>
</dbReference>
<evidence type="ECO:0000259" key="12">
    <source>
        <dbReference type="Pfam" id="PF04101"/>
    </source>
</evidence>
<evidence type="ECO:0000256" key="9">
    <source>
        <dbReference type="ARBA" id="ARBA00023316"/>
    </source>
</evidence>
<dbReference type="GO" id="GO:0050511">
    <property type="term" value="F:undecaprenyldiphospho-muramoylpentapeptide beta-N-acetylglucosaminyltransferase activity"/>
    <property type="evidence" value="ECO:0007669"/>
    <property type="project" value="UniProtKB-UniRule"/>
</dbReference>
<dbReference type="Pfam" id="PF03033">
    <property type="entry name" value="Glyco_transf_28"/>
    <property type="match status" value="1"/>
</dbReference>
<sequence length="361" mass="39601">MKYLISGGGTGGHIFPAIAIAQALEQADPQAEFLFVGAEGKMEMQKVPEAGYRIEGLPIAGFNRKSLLKNWKLPFKIWASMSKARKIIRDFQPDAAIGVGGYASGVAVKMANMMKIPALVHEQNSYAGKTNQILGKSVDKVCVAYPNMQRFFPANKIVLTGNPIRKDLLQKSDKRAEAFDFYGFDPNKKTIFLTGGSLGARSLNESVLPFVEELQKQEVQVLWQAGKLYIKEFEPLAQKYPNLKIQAFIQRMDLAYAMADMVIARAGALTLSELCENGKAAILVPSPNVAEDHQTANAKALTEQKAALWLADAEAREKLIPQALELLQNETDIQKLGEAAKGLAKPQAAQEIAQEVLKLIK</sequence>
<keyword evidence="8 10" id="KW-0131">Cell cycle</keyword>
<dbReference type="AlphaFoldDB" id="H6L2G1"/>
<dbReference type="OrthoDB" id="9808936at2"/>
<evidence type="ECO:0000256" key="4">
    <source>
        <dbReference type="ARBA" id="ARBA00022679"/>
    </source>
</evidence>
<feature type="binding site" evidence="10">
    <location>
        <position position="124"/>
    </location>
    <ligand>
        <name>UDP-N-acetyl-alpha-D-glucosamine</name>
        <dbReference type="ChEBI" id="CHEBI:57705"/>
    </ligand>
</feature>
<keyword evidence="14" id="KW-1185">Reference proteome</keyword>
<organism evidence="13 14">
    <name type="scientific">Saprospira grandis (strain Lewin)</name>
    <dbReference type="NCBI Taxonomy" id="984262"/>
    <lineage>
        <taxon>Bacteria</taxon>
        <taxon>Pseudomonadati</taxon>
        <taxon>Bacteroidota</taxon>
        <taxon>Saprospiria</taxon>
        <taxon>Saprospirales</taxon>
        <taxon>Saprospiraceae</taxon>
        <taxon>Saprospira</taxon>
    </lineage>
</organism>
<dbReference type="InterPro" id="IPR006009">
    <property type="entry name" value="GlcNAc_MurG"/>
</dbReference>
<dbReference type="CDD" id="cd03785">
    <property type="entry name" value="GT28_MurG"/>
    <property type="match status" value="1"/>
</dbReference>
<dbReference type="GO" id="GO:0005886">
    <property type="term" value="C:plasma membrane"/>
    <property type="evidence" value="ECO:0007669"/>
    <property type="project" value="UniProtKB-SubCell"/>
</dbReference>
<feature type="domain" description="Glycosyltransferase family 28 N-terminal" evidence="11">
    <location>
        <begin position="4"/>
        <end position="142"/>
    </location>
</feature>
<dbReference type="Proteomes" id="UP000007519">
    <property type="component" value="Chromosome"/>
</dbReference>
<feature type="binding site" evidence="10">
    <location>
        <position position="165"/>
    </location>
    <ligand>
        <name>UDP-N-acetyl-alpha-D-glucosamine</name>
        <dbReference type="ChEBI" id="CHEBI:57705"/>
    </ligand>
</feature>
<dbReference type="PANTHER" id="PTHR21015">
    <property type="entry name" value="UDP-N-ACETYLGLUCOSAMINE--N-ACETYLMURAMYL-(PENTAPEPTIDE) PYROPHOSPHORYL-UNDECAPRENOL N-ACETYLGLUCOSAMINE TRANSFERASE 1"/>
    <property type="match status" value="1"/>
</dbReference>
<reference evidence="13 14" key="1">
    <citation type="journal article" date="2012" name="Stand. Genomic Sci.">
        <title>Complete genome sequencing and analysis of Saprospira grandis str. Lewin, a predatory marine bacterium.</title>
        <authorList>
            <person name="Saw J.H."/>
            <person name="Yuryev A."/>
            <person name="Kanbe M."/>
            <person name="Hou S."/>
            <person name="Young A.G."/>
            <person name="Aizawa S."/>
            <person name="Alam M."/>
        </authorList>
    </citation>
    <scope>NUCLEOTIDE SEQUENCE [LARGE SCALE GENOMIC DNA]</scope>
    <source>
        <strain evidence="13 14">Lewin</strain>
    </source>
</reference>
<dbReference type="EMBL" id="CP002831">
    <property type="protein sequence ID" value="AFC23619.1"/>
    <property type="molecule type" value="Genomic_DNA"/>
</dbReference>
<dbReference type="GO" id="GO:0051991">
    <property type="term" value="F:UDP-N-acetyl-D-glucosamine:N-acetylmuramoyl-L-alanyl-D-glutamyl-meso-2,6-diaminopimelyl-D-alanyl-D-alanine-diphosphoundecaprenol 4-beta-N-acetylglucosaminlytransferase activity"/>
    <property type="evidence" value="ECO:0007669"/>
    <property type="project" value="RHEA"/>
</dbReference>
<comment type="catalytic activity">
    <reaction evidence="10">
        <text>di-trans,octa-cis-undecaprenyl diphospho-N-acetyl-alpha-D-muramoyl-L-alanyl-D-glutamyl-meso-2,6-diaminopimeloyl-D-alanyl-D-alanine + UDP-N-acetyl-alpha-D-glucosamine = di-trans,octa-cis-undecaprenyl diphospho-[N-acetyl-alpha-D-glucosaminyl-(1-&gt;4)]-N-acetyl-alpha-D-muramoyl-L-alanyl-D-glutamyl-meso-2,6-diaminopimeloyl-D-alanyl-D-alanine + UDP + H(+)</text>
        <dbReference type="Rhea" id="RHEA:31227"/>
        <dbReference type="ChEBI" id="CHEBI:15378"/>
        <dbReference type="ChEBI" id="CHEBI:57705"/>
        <dbReference type="ChEBI" id="CHEBI:58223"/>
        <dbReference type="ChEBI" id="CHEBI:61387"/>
        <dbReference type="ChEBI" id="CHEBI:61388"/>
        <dbReference type="EC" id="2.4.1.227"/>
    </reaction>
</comment>
<dbReference type="InterPro" id="IPR004276">
    <property type="entry name" value="GlycoTrans_28_N"/>
</dbReference>
<dbReference type="STRING" id="984262.SGRA_0883"/>
<feature type="binding site" evidence="10">
    <location>
        <position position="197"/>
    </location>
    <ligand>
        <name>UDP-N-acetyl-alpha-D-glucosamine</name>
        <dbReference type="ChEBI" id="CHEBI:57705"/>
    </ligand>
</feature>
<dbReference type="HAMAP" id="MF_00033">
    <property type="entry name" value="MurG"/>
    <property type="match status" value="1"/>
</dbReference>
<evidence type="ECO:0000259" key="11">
    <source>
        <dbReference type="Pfam" id="PF03033"/>
    </source>
</evidence>
<dbReference type="PANTHER" id="PTHR21015:SF22">
    <property type="entry name" value="GLYCOSYLTRANSFERASE"/>
    <property type="match status" value="1"/>
</dbReference>
<evidence type="ECO:0000256" key="3">
    <source>
        <dbReference type="ARBA" id="ARBA00022676"/>
    </source>
</evidence>
<name>H6L2G1_SAPGL</name>
<dbReference type="KEGG" id="sgn:SGRA_0883"/>
<keyword evidence="1 10" id="KW-1003">Cell membrane</keyword>
<evidence type="ECO:0000256" key="5">
    <source>
        <dbReference type="ARBA" id="ARBA00022960"/>
    </source>
</evidence>
<keyword evidence="4 10" id="KW-0808">Transferase</keyword>
<dbReference type="GO" id="GO:0005975">
    <property type="term" value="P:carbohydrate metabolic process"/>
    <property type="evidence" value="ECO:0007669"/>
    <property type="project" value="InterPro"/>
</dbReference>
<keyword evidence="5 10" id="KW-0133">Cell shape</keyword>
<evidence type="ECO:0000256" key="8">
    <source>
        <dbReference type="ARBA" id="ARBA00023306"/>
    </source>
</evidence>
<keyword evidence="2 10" id="KW-0132">Cell division</keyword>
<evidence type="ECO:0000313" key="14">
    <source>
        <dbReference type="Proteomes" id="UP000007519"/>
    </source>
</evidence>
<keyword evidence="10" id="KW-0997">Cell inner membrane</keyword>
<evidence type="ECO:0000256" key="10">
    <source>
        <dbReference type="HAMAP-Rule" id="MF_00033"/>
    </source>
</evidence>
<protein>
    <recommendedName>
        <fullName evidence="10">UDP-N-acetylglucosamine--N-acetylmuramyl-(pentapeptide) pyrophosphoryl-undecaprenol N-acetylglucosamine transferase</fullName>
        <ecNumber evidence="10">2.4.1.227</ecNumber>
    </recommendedName>
    <alternativeName>
        <fullName evidence="10">Undecaprenyl-PP-MurNAc-pentapeptide-UDPGlcNAc GlcNAc transferase</fullName>
    </alternativeName>
</protein>
<dbReference type="Gene3D" id="3.40.50.2000">
    <property type="entry name" value="Glycogen Phosphorylase B"/>
    <property type="match status" value="2"/>
</dbReference>
<feature type="binding site" evidence="10">
    <location>
        <position position="294"/>
    </location>
    <ligand>
        <name>UDP-N-acetyl-alpha-D-glucosamine</name>
        <dbReference type="ChEBI" id="CHEBI:57705"/>
    </ligand>
</feature>
<feature type="binding site" evidence="10">
    <location>
        <begin position="10"/>
        <end position="12"/>
    </location>
    <ligand>
        <name>UDP-N-acetyl-alpha-D-glucosamine</name>
        <dbReference type="ChEBI" id="CHEBI:57705"/>
    </ligand>
</feature>
<comment type="pathway">
    <text evidence="10">Cell wall biogenesis; peptidoglycan biosynthesis.</text>
</comment>